<evidence type="ECO:0000313" key="2">
    <source>
        <dbReference type="Proteomes" id="UP000616769"/>
    </source>
</evidence>
<organism evidence="1 2">
    <name type="scientific">Sarcoptes scabiei</name>
    <name type="common">Itch mite</name>
    <name type="synonym">Acarus scabiei</name>
    <dbReference type="NCBI Taxonomy" id="52283"/>
    <lineage>
        <taxon>Eukaryota</taxon>
        <taxon>Metazoa</taxon>
        <taxon>Ecdysozoa</taxon>
        <taxon>Arthropoda</taxon>
        <taxon>Chelicerata</taxon>
        <taxon>Arachnida</taxon>
        <taxon>Acari</taxon>
        <taxon>Acariformes</taxon>
        <taxon>Sarcoptiformes</taxon>
        <taxon>Astigmata</taxon>
        <taxon>Psoroptidia</taxon>
        <taxon>Sarcoptoidea</taxon>
        <taxon>Sarcoptidae</taxon>
        <taxon>Sarcoptinae</taxon>
        <taxon>Sarcoptes</taxon>
    </lineage>
</organism>
<dbReference type="AlphaFoldDB" id="A0A132A760"/>
<proteinExistence type="predicted"/>
<gene>
    <name evidence="1" type="ORF">QR98_0052630</name>
</gene>
<evidence type="ECO:0000313" key="1">
    <source>
        <dbReference type="EMBL" id="KPM06784.1"/>
    </source>
</evidence>
<dbReference type="VEuPathDB" id="VectorBase:SSCA008729"/>
<protein>
    <submittedName>
        <fullName evidence="1">Uncharacterized protein</fullName>
    </submittedName>
</protein>
<dbReference type="Proteomes" id="UP000616769">
    <property type="component" value="Unassembled WGS sequence"/>
</dbReference>
<sequence>MNRVLLGMLVGFAQTRSQKVGELIVALSGKRATAEIENESLNPLLAVTLADLYGISKDDMVYSEYDNIFGAEGKWNNSICHTDYILNDNEGLWATLAEFRGGLDGYYIGLTIQSLASQLMNIKASQILRFYYSRQGLAANSGVCHRKLFIETSLNDDLVEEARKYLVIWNSFFLSGLHPQSKIDGYIESSKEKIFDLIRKTTQMNDEEKKLCLAIDRNVDIKDQPCETNSDVFFLLDVIKTCRPKQFCRQASMVRKLSKNLNMKRNHGSISIFYNAESMMNPYLLDDQMRIISPPLYSVLYNSTSSECAACKALYGDTSLATIRFLN</sequence>
<accession>A0A132A760</accession>
<name>A0A132A760_SARSC</name>
<dbReference type="OrthoDB" id="6510671at2759"/>
<comment type="caution">
    <text evidence="1">The sequence shown here is derived from an EMBL/GenBank/DDBJ whole genome shotgun (WGS) entry which is preliminary data.</text>
</comment>
<dbReference type="EMBL" id="JXLN01011110">
    <property type="protein sequence ID" value="KPM06784.1"/>
    <property type="molecule type" value="Genomic_DNA"/>
</dbReference>
<reference evidence="1 2" key="1">
    <citation type="journal article" date="2015" name="Parasit. Vectors">
        <title>Draft genome of the scabies mite.</title>
        <authorList>
            <person name="Rider S.D.Jr."/>
            <person name="Morgan M.S."/>
            <person name="Arlian L.G."/>
        </authorList>
    </citation>
    <scope>NUCLEOTIDE SEQUENCE [LARGE SCALE GENOMIC DNA]</scope>
    <source>
        <strain evidence="1">Arlian Lab</strain>
    </source>
</reference>